<protein>
    <recommendedName>
        <fullName evidence="12">Mechanosensitive ion channel</fullName>
    </recommendedName>
</protein>
<keyword evidence="4 7" id="KW-0812">Transmembrane</keyword>
<feature type="domain" description="Mechanosensitive ion channel MscS" evidence="8">
    <location>
        <begin position="126"/>
        <end position="191"/>
    </location>
</feature>
<keyword evidence="5 7" id="KW-1133">Transmembrane helix</keyword>
<evidence type="ECO:0000256" key="3">
    <source>
        <dbReference type="ARBA" id="ARBA00022475"/>
    </source>
</evidence>
<dbReference type="InterPro" id="IPR011066">
    <property type="entry name" value="MscS_channel_C_sf"/>
</dbReference>
<dbReference type="RefSeq" id="WP_189603342.1">
    <property type="nucleotide sequence ID" value="NZ_BMXB01000001.1"/>
</dbReference>
<dbReference type="Gene3D" id="1.10.287.1260">
    <property type="match status" value="1"/>
</dbReference>
<evidence type="ECO:0000256" key="7">
    <source>
        <dbReference type="SAM" id="Phobius"/>
    </source>
</evidence>
<keyword evidence="3" id="KW-1003">Cell membrane</keyword>
<feature type="domain" description="Mechanosensitive ion channel MscS C-terminal" evidence="9">
    <location>
        <begin position="202"/>
        <end position="282"/>
    </location>
</feature>
<dbReference type="GO" id="GO:0008381">
    <property type="term" value="F:mechanosensitive monoatomic ion channel activity"/>
    <property type="evidence" value="ECO:0007669"/>
    <property type="project" value="UniProtKB-ARBA"/>
</dbReference>
<evidence type="ECO:0000256" key="5">
    <source>
        <dbReference type="ARBA" id="ARBA00022989"/>
    </source>
</evidence>
<dbReference type="SUPFAM" id="SSF50182">
    <property type="entry name" value="Sm-like ribonucleoproteins"/>
    <property type="match status" value="1"/>
</dbReference>
<evidence type="ECO:0008006" key="12">
    <source>
        <dbReference type="Google" id="ProtNLM"/>
    </source>
</evidence>
<dbReference type="InterPro" id="IPR023408">
    <property type="entry name" value="MscS_beta-dom_sf"/>
</dbReference>
<evidence type="ECO:0000313" key="11">
    <source>
        <dbReference type="Proteomes" id="UP000610456"/>
    </source>
</evidence>
<keyword evidence="11" id="KW-1185">Reference proteome</keyword>
<dbReference type="SUPFAM" id="SSF82861">
    <property type="entry name" value="Mechanosensitive channel protein MscS (YggB), transmembrane region"/>
    <property type="match status" value="1"/>
</dbReference>
<evidence type="ECO:0000256" key="1">
    <source>
        <dbReference type="ARBA" id="ARBA00004651"/>
    </source>
</evidence>
<comment type="similarity">
    <text evidence="2">Belongs to the MscS (TC 1.A.23) family.</text>
</comment>
<dbReference type="Proteomes" id="UP000610456">
    <property type="component" value="Unassembled WGS sequence"/>
</dbReference>
<dbReference type="InterPro" id="IPR049278">
    <property type="entry name" value="MS_channel_C"/>
</dbReference>
<reference evidence="10" key="1">
    <citation type="journal article" date="2014" name="Int. J. Syst. Evol. Microbiol.">
        <title>Complete genome sequence of Corynebacterium casei LMG S-19264T (=DSM 44701T), isolated from a smear-ripened cheese.</title>
        <authorList>
            <consortium name="US DOE Joint Genome Institute (JGI-PGF)"/>
            <person name="Walter F."/>
            <person name="Albersmeier A."/>
            <person name="Kalinowski J."/>
            <person name="Ruckert C."/>
        </authorList>
    </citation>
    <scope>NUCLEOTIDE SEQUENCE</scope>
    <source>
        <strain evidence="10">KCTC 12719</strain>
    </source>
</reference>
<dbReference type="SUPFAM" id="SSF82689">
    <property type="entry name" value="Mechanosensitive channel protein MscS (YggB), C-terminal domain"/>
    <property type="match status" value="1"/>
</dbReference>
<dbReference type="InterPro" id="IPR010920">
    <property type="entry name" value="LSM_dom_sf"/>
</dbReference>
<dbReference type="InterPro" id="IPR006685">
    <property type="entry name" value="MscS_channel_2nd"/>
</dbReference>
<comment type="caution">
    <text evidence="10">The sequence shown here is derived from an EMBL/GenBank/DDBJ whole genome shotgun (WGS) entry which is preliminary data.</text>
</comment>
<organism evidence="10 11">
    <name type="scientific">Salinimicrobium marinum</name>
    <dbReference type="NCBI Taxonomy" id="680283"/>
    <lineage>
        <taxon>Bacteria</taxon>
        <taxon>Pseudomonadati</taxon>
        <taxon>Bacteroidota</taxon>
        <taxon>Flavobacteriia</taxon>
        <taxon>Flavobacteriales</taxon>
        <taxon>Flavobacteriaceae</taxon>
        <taxon>Salinimicrobium</taxon>
    </lineage>
</organism>
<comment type="subcellular location">
    <subcellularLocation>
        <location evidence="1">Cell membrane</location>
        <topology evidence="1">Multi-pass membrane protein</topology>
    </subcellularLocation>
</comment>
<dbReference type="Pfam" id="PF21082">
    <property type="entry name" value="MS_channel_3rd"/>
    <property type="match status" value="1"/>
</dbReference>
<evidence type="ECO:0000256" key="6">
    <source>
        <dbReference type="ARBA" id="ARBA00023136"/>
    </source>
</evidence>
<feature type="transmembrane region" description="Helical" evidence="7">
    <location>
        <begin position="78"/>
        <end position="99"/>
    </location>
</feature>
<accession>A0A918SA13</accession>
<dbReference type="PANTHER" id="PTHR30347">
    <property type="entry name" value="POTASSIUM CHANNEL RELATED"/>
    <property type="match status" value="1"/>
</dbReference>
<feature type="transmembrane region" description="Helical" evidence="7">
    <location>
        <begin position="40"/>
        <end position="66"/>
    </location>
</feature>
<evidence type="ECO:0000259" key="8">
    <source>
        <dbReference type="Pfam" id="PF00924"/>
    </source>
</evidence>
<name>A0A918SA13_9FLAO</name>
<dbReference type="Gene3D" id="3.30.70.100">
    <property type="match status" value="1"/>
</dbReference>
<dbReference type="AlphaFoldDB" id="A0A918SA13"/>
<reference evidence="10" key="2">
    <citation type="submission" date="2020-09" db="EMBL/GenBank/DDBJ databases">
        <authorList>
            <person name="Sun Q."/>
            <person name="Kim S."/>
        </authorList>
    </citation>
    <scope>NUCLEOTIDE SEQUENCE</scope>
    <source>
        <strain evidence="10">KCTC 12719</strain>
    </source>
</reference>
<dbReference type="EMBL" id="BMXB01000001">
    <property type="protein sequence ID" value="GHA28350.1"/>
    <property type="molecule type" value="Genomic_DNA"/>
</dbReference>
<evidence type="ECO:0000256" key="4">
    <source>
        <dbReference type="ARBA" id="ARBA00022692"/>
    </source>
</evidence>
<gene>
    <name evidence="10" type="ORF">GCM10007103_07430</name>
</gene>
<keyword evidence="6 7" id="KW-0472">Membrane</keyword>
<proteinExistence type="inferred from homology"/>
<dbReference type="Pfam" id="PF00924">
    <property type="entry name" value="MS_channel_2nd"/>
    <property type="match status" value="1"/>
</dbReference>
<evidence type="ECO:0000313" key="10">
    <source>
        <dbReference type="EMBL" id="GHA28350.1"/>
    </source>
</evidence>
<dbReference type="GO" id="GO:0005886">
    <property type="term" value="C:plasma membrane"/>
    <property type="evidence" value="ECO:0007669"/>
    <property type="project" value="UniProtKB-SubCell"/>
</dbReference>
<dbReference type="PANTHER" id="PTHR30347:SF1">
    <property type="entry name" value="MECHANOSENSITIVE CHANNEL MSCK"/>
    <property type="match status" value="1"/>
</dbReference>
<sequence>MQSGVEQVKDVIEEDIWGTFLDFLNITVIPLGSGEDQGRITVGLILLVIIVFLFTSVILKGIRVFLTRKLATPDKLKFISVFKFIKYLVYLIVVLVTVSSAGVDITILLTASAALFVGLGLALQELFQDIIGGLFIITDKSLLVGDVIEVNGKVGRVIDIQLRTTRLLTRDDKVMIIPNHKFISDIIYNYTQNHTTTREFIKVGVAYGSDTAKVQKLLLECAENQTGVAETPEPFVLFDDFGDSSLVFSLHFFVTDSFVDPKIKSQVRFKIDHKFREHGITIPFPQRDVHLIGQSEPQPPTSEENE</sequence>
<dbReference type="InterPro" id="IPR052702">
    <property type="entry name" value="MscS-like_channel"/>
</dbReference>
<dbReference type="Gene3D" id="2.30.30.60">
    <property type="match status" value="1"/>
</dbReference>
<evidence type="ECO:0000256" key="2">
    <source>
        <dbReference type="ARBA" id="ARBA00008017"/>
    </source>
</evidence>
<dbReference type="InterPro" id="IPR011014">
    <property type="entry name" value="MscS_channel_TM-2"/>
</dbReference>
<evidence type="ECO:0000259" key="9">
    <source>
        <dbReference type="Pfam" id="PF21082"/>
    </source>
</evidence>